<reference evidence="6" key="1">
    <citation type="submission" date="2022-08" db="EMBL/GenBank/DDBJ databases">
        <authorList>
            <person name="Zhang D."/>
        </authorList>
    </citation>
    <scope>NUCLEOTIDE SEQUENCE</scope>
    <source>
        <strain evidence="6">XJ19-11</strain>
    </source>
</reference>
<organism evidence="6 7">
    <name type="scientific">Aquiflexum gelatinilyticum</name>
    <dbReference type="NCBI Taxonomy" id="2961943"/>
    <lineage>
        <taxon>Bacteria</taxon>
        <taxon>Pseudomonadati</taxon>
        <taxon>Bacteroidota</taxon>
        <taxon>Cytophagia</taxon>
        <taxon>Cytophagales</taxon>
        <taxon>Cyclobacteriaceae</taxon>
        <taxon>Aquiflexum</taxon>
    </lineage>
</organism>
<feature type="domain" description="TonB C-terminal" evidence="5">
    <location>
        <begin position="163"/>
        <end position="200"/>
    </location>
</feature>
<keyword evidence="2" id="KW-0812">Transmembrane</keyword>
<evidence type="ECO:0000313" key="7">
    <source>
        <dbReference type="Proteomes" id="UP001142175"/>
    </source>
</evidence>
<dbReference type="GO" id="GO:0016020">
    <property type="term" value="C:membrane"/>
    <property type="evidence" value="ECO:0007669"/>
    <property type="project" value="UniProtKB-SubCell"/>
</dbReference>
<dbReference type="InterPro" id="IPR037682">
    <property type="entry name" value="TonB_C"/>
</dbReference>
<proteinExistence type="predicted"/>
<evidence type="ECO:0000256" key="3">
    <source>
        <dbReference type="ARBA" id="ARBA00022989"/>
    </source>
</evidence>
<evidence type="ECO:0000256" key="2">
    <source>
        <dbReference type="ARBA" id="ARBA00022692"/>
    </source>
</evidence>
<comment type="subcellular location">
    <subcellularLocation>
        <location evidence="1">Membrane</location>
        <topology evidence="1">Single-pass membrane protein</topology>
    </subcellularLocation>
</comment>
<name>A0A9X2T2J0_9BACT</name>
<dbReference type="RefSeq" id="WP_258423354.1">
    <property type="nucleotide sequence ID" value="NZ_JANSUY010000007.1"/>
</dbReference>
<dbReference type="GO" id="GO:0055085">
    <property type="term" value="P:transmembrane transport"/>
    <property type="evidence" value="ECO:0007669"/>
    <property type="project" value="InterPro"/>
</dbReference>
<protein>
    <submittedName>
        <fullName evidence="6">Energy transducer TonB</fullName>
    </submittedName>
</protein>
<accession>A0A9X2T2J0</accession>
<keyword evidence="7" id="KW-1185">Reference proteome</keyword>
<sequence length="241" mass="27639">MVKSCFFSLIFCFTISNVFSQEKTVLDKDFNELGNSSSSGFYFRVNPLDKKELSFTILDSLENEIGKESWKIDKNSGLVSERKIELFYPDGASKETLIITENNREITFFHENGMKKSVEKQIAGMISSRSHFNEFGELESVDKITKPEAKGGIQAWSMHLRNNLKYPKAAINAEAEGRVLVEFDINVTGKAENVQIKNKGESHASLEDRSQTHGRNIQKWLDSFDYQWNSRKDQNDYTDCF</sequence>
<dbReference type="NCBIfam" id="TIGR01352">
    <property type="entry name" value="tonB_Cterm"/>
    <property type="match status" value="1"/>
</dbReference>
<gene>
    <name evidence="6" type="ORF">NU887_10675</name>
</gene>
<comment type="caution">
    <text evidence="6">The sequence shown here is derived from an EMBL/GenBank/DDBJ whole genome shotgun (WGS) entry which is preliminary data.</text>
</comment>
<dbReference type="Proteomes" id="UP001142175">
    <property type="component" value="Unassembled WGS sequence"/>
</dbReference>
<keyword evidence="4" id="KW-0472">Membrane</keyword>
<evidence type="ECO:0000256" key="4">
    <source>
        <dbReference type="ARBA" id="ARBA00023136"/>
    </source>
</evidence>
<dbReference type="Pfam" id="PF03544">
    <property type="entry name" value="TonB_C"/>
    <property type="match status" value="1"/>
</dbReference>
<evidence type="ECO:0000313" key="6">
    <source>
        <dbReference type="EMBL" id="MCR9015500.1"/>
    </source>
</evidence>
<dbReference type="AlphaFoldDB" id="A0A9X2T2J0"/>
<dbReference type="SUPFAM" id="SSF74653">
    <property type="entry name" value="TolA/TonB C-terminal domain"/>
    <property type="match status" value="1"/>
</dbReference>
<dbReference type="InterPro" id="IPR006260">
    <property type="entry name" value="TonB/TolA_C"/>
</dbReference>
<dbReference type="EMBL" id="JANSUY010000007">
    <property type="protein sequence ID" value="MCR9015500.1"/>
    <property type="molecule type" value="Genomic_DNA"/>
</dbReference>
<evidence type="ECO:0000256" key="1">
    <source>
        <dbReference type="ARBA" id="ARBA00004167"/>
    </source>
</evidence>
<evidence type="ECO:0000259" key="5">
    <source>
        <dbReference type="Pfam" id="PF03544"/>
    </source>
</evidence>
<dbReference type="Gene3D" id="3.30.1150.10">
    <property type="match status" value="1"/>
</dbReference>
<keyword evidence="3" id="KW-1133">Transmembrane helix</keyword>